<comment type="caution">
    <text evidence="1">The sequence shown here is derived from an EMBL/GenBank/DDBJ whole genome shotgun (WGS) entry which is preliminary data.</text>
</comment>
<gene>
    <name evidence="1" type="ORF">B0H15DRAFT_848358</name>
</gene>
<organism evidence="1 2">
    <name type="scientific">Mycena belliarum</name>
    <dbReference type="NCBI Taxonomy" id="1033014"/>
    <lineage>
        <taxon>Eukaryota</taxon>
        <taxon>Fungi</taxon>
        <taxon>Dikarya</taxon>
        <taxon>Basidiomycota</taxon>
        <taxon>Agaricomycotina</taxon>
        <taxon>Agaricomycetes</taxon>
        <taxon>Agaricomycetidae</taxon>
        <taxon>Agaricales</taxon>
        <taxon>Marasmiineae</taxon>
        <taxon>Mycenaceae</taxon>
        <taxon>Mycena</taxon>
    </lineage>
</organism>
<dbReference type="Proteomes" id="UP001222325">
    <property type="component" value="Unassembled WGS sequence"/>
</dbReference>
<accession>A0AAD6U1I9</accession>
<keyword evidence="2" id="KW-1185">Reference proteome</keyword>
<protein>
    <submittedName>
        <fullName evidence="1">Uncharacterized protein</fullName>
    </submittedName>
</protein>
<proteinExistence type="predicted"/>
<sequence length="309" mass="35197">MRILVARAPSMCRHFSLVSHRRVRTFDPRHLGQNDFISVERAAEVHLTLPRVPATPGKQNRINFRGADTEAPRIEGFLYYHVNYPRQFLSGELRFRCCPDADRDSFAHGHDLPSRDGLPWGLSLPLLLGLPRYSSSVSQLVADGMLTSAQVAKAKQLLMSNPARFVTRTPFIHDITQPFRMDLAVPTGICVLGPHCVLRAPLYRRVALHGSVLVRLERTPHEGELALRVVRRLEPCSYLEEYRHLDPLREGMLLSNADDPDLMWTWTYEDEHPKTSAALHCLFHPPCHFRPPDEDIGFFVPVAKSENVF</sequence>
<evidence type="ECO:0000313" key="1">
    <source>
        <dbReference type="EMBL" id="KAJ7084621.1"/>
    </source>
</evidence>
<name>A0AAD6U1I9_9AGAR</name>
<evidence type="ECO:0000313" key="2">
    <source>
        <dbReference type="Proteomes" id="UP001222325"/>
    </source>
</evidence>
<reference evidence="1" key="1">
    <citation type="submission" date="2023-03" db="EMBL/GenBank/DDBJ databases">
        <title>Massive genome expansion in bonnet fungi (Mycena s.s.) driven by repeated elements and novel gene families across ecological guilds.</title>
        <authorList>
            <consortium name="Lawrence Berkeley National Laboratory"/>
            <person name="Harder C.B."/>
            <person name="Miyauchi S."/>
            <person name="Viragh M."/>
            <person name="Kuo A."/>
            <person name="Thoen E."/>
            <person name="Andreopoulos B."/>
            <person name="Lu D."/>
            <person name="Skrede I."/>
            <person name="Drula E."/>
            <person name="Henrissat B."/>
            <person name="Morin E."/>
            <person name="Kohler A."/>
            <person name="Barry K."/>
            <person name="LaButti K."/>
            <person name="Morin E."/>
            <person name="Salamov A."/>
            <person name="Lipzen A."/>
            <person name="Mereny Z."/>
            <person name="Hegedus B."/>
            <person name="Baldrian P."/>
            <person name="Stursova M."/>
            <person name="Weitz H."/>
            <person name="Taylor A."/>
            <person name="Grigoriev I.V."/>
            <person name="Nagy L.G."/>
            <person name="Martin F."/>
            <person name="Kauserud H."/>
        </authorList>
    </citation>
    <scope>NUCLEOTIDE SEQUENCE</scope>
    <source>
        <strain evidence="1">CBHHK173m</strain>
    </source>
</reference>
<dbReference type="EMBL" id="JARJCN010000037">
    <property type="protein sequence ID" value="KAJ7084621.1"/>
    <property type="molecule type" value="Genomic_DNA"/>
</dbReference>
<dbReference type="AlphaFoldDB" id="A0AAD6U1I9"/>